<reference evidence="3 4" key="1">
    <citation type="journal article" date="2012" name="Science">
        <title>The Paleozoic origin of enzymatic lignin decomposition reconstructed from 31 fungal genomes.</title>
        <authorList>
            <person name="Floudas D."/>
            <person name="Binder M."/>
            <person name="Riley R."/>
            <person name="Barry K."/>
            <person name="Blanchette R.A."/>
            <person name="Henrissat B."/>
            <person name="Martinez A.T."/>
            <person name="Otillar R."/>
            <person name="Spatafora J.W."/>
            <person name="Yadav J.S."/>
            <person name="Aerts A."/>
            <person name="Benoit I."/>
            <person name="Boyd A."/>
            <person name="Carlson A."/>
            <person name="Copeland A."/>
            <person name="Coutinho P.M."/>
            <person name="de Vries R.P."/>
            <person name="Ferreira P."/>
            <person name="Findley K."/>
            <person name="Foster B."/>
            <person name="Gaskell J."/>
            <person name="Glotzer D."/>
            <person name="Gorecki P."/>
            <person name="Heitman J."/>
            <person name="Hesse C."/>
            <person name="Hori C."/>
            <person name="Igarashi K."/>
            <person name="Jurgens J.A."/>
            <person name="Kallen N."/>
            <person name="Kersten P."/>
            <person name="Kohler A."/>
            <person name="Kuees U."/>
            <person name="Kumar T.K.A."/>
            <person name="Kuo A."/>
            <person name="LaButti K."/>
            <person name="Larrondo L.F."/>
            <person name="Lindquist E."/>
            <person name="Ling A."/>
            <person name="Lombard V."/>
            <person name="Lucas S."/>
            <person name="Lundell T."/>
            <person name="Martin R."/>
            <person name="McLaughlin D.J."/>
            <person name="Morgenstern I."/>
            <person name="Morin E."/>
            <person name="Murat C."/>
            <person name="Nagy L.G."/>
            <person name="Nolan M."/>
            <person name="Ohm R.A."/>
            <person name="Patyshakuliyeva A."/>
            <person name="Rokas A."/>
            <person name="Ruiz-Duenas F.J."/>
            <person name="Sabat G."/>
            <person name="Salamov A."/>
            <person name="Samejima M."/>
            <person name="Schmutz J."/>
            <person name="Slot J.C."/>
            <person name="St John F."/>
            <person name="Stenlid J."/>
            <person name="Sun H."/>
            <person name="Sun S."/>
            <person name="Syed K."/>
            <person name="Tsang A."/>
            <person name="Wiebenga A."/>
            <person name="Young D."/>
            <person name="Pisabarro A."/>
            <person name="Eastwood D.C."/>
            <person name="Martin F."/>
            <person name="Cullen D."/>
            <person name="Grigoriev I.V."/>
            <person name="Hibbett D.S."/>
        </authorList>
    </citation>
    <scope>NUCLEOTIDE SEQUENCE [LARGE SCALE GENOMIC DNA]</scope>
    <source>
        <strain evidence="3 4">ATCC 11539</strain>
    </source>
</reference>
<dbReference type="KEGG" id="gtr:GLOTRDRAFT_96710"/>
<dbReference type="OrthoDB" id="2757989at2759"/>
<proteinExistence type="predicted"/>
<keyword evidence="2" id="KW-1133">Transmembrane helix</keyword>
<protein>
    <submittedName>
        <fullName evidence="3">Uncharacterized protein</fullName>
    </submittedName>
</protein>
<keyword evidence="4" id="KW-1185">Reference proteome</keyword>
<feature type="transmembrane region" description="Helical" evidence="2">
    <location>
        <begin position="161"/>
        <end position="182"/>
    </location>
</feature>
<accession>S7R8W0</accession>
<dbReference type="OMA" id="TYAVNDE"/>
<evidence type="ECO:0000256" key="1">
    <source>
        <dbReference type="SAM" id="MobiDB-lite"/>
    </source>
</evidence>
<keyword evidence="2" id="KW-0812">Transmembrane</keyword>
<dbReference type="Proteomes" id="UP000030669">
    <property type="component" value="Unassembled WGS sequence"/>
</dbReference>
<dbReference type="GeneID" id="19309893"/>
<dbReference type="RefSeq" id="XP_007870655.1">
    <property type="nucleotide sequence ID" value="XM_007872464.1"/>
</dbReference>
<organism evidence="3 4">
    <name type="scientific">Gloeophyllum trabeum (strain ATCC 11539 / FP-39264 / Madison 617)</name>
    <name type="common">Brown rot fungus</name>
    <dbReference type="NCBI Taxonomy" id="670483"/>
    <lineage>
        <taxon>Eukaryota</taxon>
        <taxon>Fungi</taxon>
        <taxon>Dikarya</taxon>
        <taxon>Basidiomycota</taxon>
        <taxon>Agaricomycotina</taxon>
        <taxon>Agaricomycetes</taxon>
        <taxon>Gloeophyllales</taxon>
        <taxon>Gloeophyllaceae</taxon>
        <taxon>Gloeophyllum</taxon>
    </lineage>
</organism>
<keyword evidence="2" id="KW-0472">Membrane</keyword>
<evidence type="ECO:0000313" key="3">
    <source>
        <dbReference type="EMBL" id="EPQ50750.1"/>
    </source>
</evidence>
<feature type="compositionally biased region" description="Low complexity" evidence="1">
    <location>
        <begin position="200"/>
        <end position="212"/>
    </location>
</feature>
<dbReference type="EMBL" id="KB469313">
    <property type="protein sequence ID" value="EPQ50750.1"/>
    <property type="molecule type" value="Genomic_DNA"/>
</dbReference>
<dbReference type="HOGENOM" id="CLU_683444_0_0_1"/>
<evidence type="ECO:0000313" key="4">
    <source>
        <dbReference type="Proteomes" id="UP000030669"/>
    </source>
</evidence>
<gene>
    <name evidence="3" type="ORF">GLOTRDRAFT_96710</name>
</gene>
<dbReference type="Gene3D" id="2.60.120.260">
    <property type="entry name" value="Galactose-binding domain-like"/>
    <property type="match status" value="1"/>
</dbReference>
<feature type="region of interest" description="Disordered" evidence="1">
    <location>
        <begin position="200"/>
        <end position="222"/>
    </location>
</feature>
<sequence length="424" mass="45858">MAQVVLDDTSPELHYFGNWTVGGDPNNTYMGTTHYTTTAGDSATFSFTGSWVGVYGVIGFPGLNLTFALDGGDGPGATASFNVTRADHPVYHQVYYDSGALTYGVHNLTMTNKNGSEVFLDYVMYNSSSSSSSASPGNTTSQVSQVAAVASRGGPLASTKAVMAVAIVLPLCVIAGLSYFFVRKIRAVEKRLAVIRPQSGPSGYSGSSFGSPPEREEVNQEPRSMFMRSLFAPRKSRTASRAASVVDLAESARYVDCVEAVDPPSPLEPQRDSDAPQQSIMQRLFPFLRTKPKPKLVVTPFVHPPPPFYQDQIAADVKAPHPLRPVRRDDFHNPLRARNPLGGYVPDVLPTTPVSEIMVLEHNTTASEFGTSPTTSTPRIDVVQAHTTIILLRGPRSLAHLLTFVAVDVHVPVVTRPPLELEQE</sequence>
<evidence type="ECO:0000256" key="2">
    <source>
        <dbReference type="SAM" id="Phobius"/>
    </source>
</evidence>
<name>S7R8W0_GLOTA</name>
<dbReference type="AlphaFoldDB" id="S7R8W0"/>